<dbReference type="AlphaFoldDB" id="A0A1L6MVU1"/>
<accession>A0A1L6MVU1</accession>
<reference evidence="1 2" key="1">
    <citation type="submission" date="2016-08" db="EMBL/GenBank/DDBJ databases">
        <title>Identification and validation of antigenic proteins from Pajaroellobacter abortibovis using de-novo genome sequence assembly and reverse vaccinology.</title>
        <authorList>
            <person name="Welly B.T."/>
            <person name="Miller M.R."/>
            <person name="Stott J.L."/>
            <person name="Blanchard M.T."/>
            <person name="Islas-Trejo A.D."/>
            <person name="O'Rourke S.M."/>
            <person name="Young A.E."/>
            <person name="Medrano J.F."/>
            <person name="Van Eenennaam A.L."/>
        </authorList>
    </citation>
    <scope>NUCLEOTIDE SEQUENCE [LARGE SCALE GENOMIC DNA]</scope>
    <source>
        <strain evidence="1 2">BTF92-0548A/99-0131</strain>
    </source>
</reference>
<proteinExistence type="predicted"/>
<evidence type="ECO:0000313" key="2">
    <source>
        <dbReference type="Proteomes" id="UP000185544"/>
    </source>
</evidence>
<dbReference type="KEGG" id="pabo:BCY86_02305"/>
<gene>
    <name evidence="1" type="ORF">BCY86_02305</name>
</gene>
<dbReference type="EMBL" id="CP016908">
    <property type="protein sequence ID" value="APR99636.1"/>
    <property type="molecule type" value="Genomic_DNA"/>
</dbReference>
<keyword evidence="2" id="KW-1185">Reference proteome</keyword>
<protein>
    <submittedName>
        <fullName evidence="1">Uncharacterized protein</fullName>
    </submittedName>
</protein>
<name>A0A1L6MVU1_9BACT</name>
<evidence type="ECO:0000313" key="1">
    <source>
        <dbReference type="EMBL" id="APR99636.1"/>
    </source>
</evidence>
<sequence length="115" mass="12988">MITLASLQREGLEAFSDPSPLAKTLQRVTLANAYPGVCPQSDSREDNWIDRSRRLLEVILKPGFETLRTAIEKGRQIYWCTIMPLLNPLNVGQLSSLCLMNLINMLSQKLRLNST</sequence>
<organism evidence="1 2">
    <name type="scientific">Pajaroellobacter abortibovis</name>
    <dbReference type="NCBI Taxonomy" id="1882918"/>
    <lineage>
        <taxon>Bacteria</taxon>
        <taxon>Pseudomonadati</taxon>
        <taxon>Myxococcota</taxon>
        <taxon>Polyangia</taxon>
        <taxon>Polyangiales</taxon>
        <taxon>Polyangiaceae</taxon>
    </lineage>
</organism>
<dbReference type="Proteomes" id="UP000185544">
    <property type="component" value="Chromosome"/>
</dbReference>